<evidence type="ECO:0000259" key="2">
    <source>
        <dbReference type="Pfam" id="PF12052"/>
    </source>
</evidence>
<evidence type="ECO:0000313" key="3">
    <source>
        <dbReference type="EMBL" id="MEQ2294242.1"/>
    </source>
</evidence>
<dbReference type="PANTHER" id="PTHR11824">
    <property type="entry name" value="VOLTAGE-DEPENDENT CALCIUM CHANNEL BETA SUBUNIT"/>
    <property type="match status" value="1"/>
</dbReference>
<feature type="domain" description="Voltage-dependent L-type calcium channel subunit beta-1-4 N-terminal A" evidence="2">
    <location>
        <begin position="84"/>
        <end position="123"/>
    </location>
</feature>
<name>A0ABV0YKY5_9TELE</name>
<feature type="region of interest" description="Disordered" evidence="1">
    <location>
        <begin position="1"/>
        <end position="26"/>
    </location>
</feature>
<proteinExistence type="predicted"/>
<organism evidence="3 4">
    <name type="scientific">Ameca splendens</name>
    <dbReference type="NCBI Taxonomy" id="208324"/>
    <lineage>
        <taxon>Eukaryota</taxon>
        <taxon>Metazoa</taxon>
        <taxon>Chordata</taxon>
        <taxon>Craniata</taxon>
        <taxon>Vertebrata</taxon>
        <taxon>Euteleostomi</taxon>
        <taxon>Actinopterygii</taxon>
        <taxon>Neopterygii</taxon>
        <taxon>Teleostei</taxon>
        <taxon>Neoteleostei</taxon>
        <taxon>Acanthomorphata</taxon>
        <taxon>Ovalentaria</taxon>
        <taxon>Atherinomorphae</taxon>
        <taxon>Cyprinodontiformes</taxon>
        <taxon>Goodeidae</taxon>
        <taxon>Ameca</taxon>
    </lineage>
</organism>
<dbReference type="Proteomes" id="UP001469553">
    <property type="component" value="Unassembled WGS sequence"/>
</dbReference>
<gene>
    <name evidence="3" type="ORF">AMECASPLE_002001</name>
</gene>
<keyword evidence="4" id="KW-1185">Reference proteome</keyword>
<accession>A0ABV0YKY5</accession>
<feature type="region of interest" description="Disordered" evidence="1">
    <location>
        <begin position="76"/>
        <end position="125"/>
    </location>
</feature>
<protein>
    <recommendedName>
        <fullName evidence="2">Voltage-dependent L-type calcium channel subunit beta-1-4 N-terminal A domain-containing protein</fullName>
    </recommendedName>
</protein>
<feature type="compositionally biased region" description="Polar residues" evidence="1">
    <location>
        <begin position="87"/>
        <end position="97"/>
    </location>
</feature>
<sequence>MREAASSSGFPIFGNSSNSSGGSWRFGSPDDNRANWSFSRTSSSNSKAIYLPRDERSINIHGATWIRLLKRAKGGRVKSSDACGSADSYTSRPSDSDVSLEEDKEAARREAERQAQAQLDKAKFF</sequence>
<comment type="caution">
    <text evidence="3">The sequence shown here is derived from an EMBL/GenBank/DDBJ whole genome shotgun (WGS) entry which is preliminary data.</text>
</comment>
<dbReference type="Gene3D" id="3.30.1310.30">
    <property type="match status" value="1"/>
</dbReference>
<reference evidence="3 4" key="1">
    <citation type="submission" date="2021-06" db="EMBL/GenBank/DDBJ databases">
        <authorList>
            <person name="Palmer J.M."/>
        </authorList>
    </citation>
    <scope>NUCLEOTIDE SEQUENCE [LARGE SCALE GENOMIC DNA]</scope>
    <source>
        <strain evidence="3 4">AS_MEX2019</strain>
        <tissue evidence="3">Muscle</tissue>
    </source>
</reference>
<dbReference type="EMBL" id="JAHRIP010037690">
    <property type="protein sequence ID" value="MEQ2294242.1"/>
    <property type="molecule type" value="Genomic_DNA"/>
</dbReference>
<evidence type="ECO:0000313" key="4">
    <source>
        <dbReference type="Proteomes" id="UP001469553"/>
    </source>
</evidence>
<dbReference type="Pfam" id="PF12052">
    <property type="entry name" value="VGCC_beta4Aa_N"/>
    <property type="match status" value="1"/>
</dbReference>
<evidence type="ECO:0000256" key="1">
    <source>
        <dbReference type="SAM" id="MobiDB-lite"/>
    </source>
</evidence>
<dbReference type="InterPro" id="IPR046937">
    <property type="entry name" value="CAB1-4_N_A-dom"/>
</dbReference>